<dbReference type="InterPro" id="IPR011033">
    <property type="entry name" value="PRC_barrel-like_sf"/>
</dbReference>
<dbReference type="Gene3D" id="1.25.60.10">
    <property type="entry name" value="MgtE N-terminal domain-like"/>
    <property type="match status" value="1"/>
</dbReference>
<dbReference type="GO" id="GO:0015095">
    <property type="term" value="F:magnesium ion transmembrane transporter activity"/>
    <property type="evidence" value="ECO:0007669"/>
    <property type="project" value="InterPro"/>
</dbReference>
<dbReference type="PANTHER" id="PTHR43773">
    <property type="entry name" value="MAGNESIUM TRANSPORTER MGTE"/>
    <property type="match status" value="1"/>
</dbReference>
<dbReference type="InterPro" id="IPR046342">
    <property type="entry name" value="CBS_dom_sf"/>
</dbReference>
<dbReference type="InterPro" id="IPR058838">
    <property type="entry name" value="SH3_actinomycetes"/>
</dbReference>
<dbReference type="InterPro" id="IPR006669">
    <property type="entry name" value="MgtE_transporter"/>
</dbReference>
<protein>
    <submittedName>
        <fullName evidence="3">Unannotated protein</fullName>
    </submittedName>
</protein>
<dbReference type="AlphaFoldDB" id="A0A6J6E9W4"/>
<dbReference type="Pfam" id="PF03448">
    <property type="entry name" value="MgtE_N"/>
    <property type="match status" value="1"/>
</dbReference>
<dbReference type="PROSITE" id="PS51371">
    <property type="entry name" value="CBS"/>
    <property type="match status" value="1"/>
</dbReference>
<name>A0A6J6E9W4_9ZZZZ</name>
<dbReference type="SUPFAM" id="SSF158791">
    <property type="entry name" value="MgtE N-terminal domain-like"/>
    <property type="match status" value="1"/>
</dbReference>
<dbReference type="InterPro" id="IPR006668">
    <property type="entry name" value="Mg_transptr_MgtE_intracell_dom"/>
</dbReference>
<dbReference type="Pfam" id="PF05239">
    <property type="entry name" value="PRC"/>
    <property type="match status" value="1"/>
</dbReference>
<dbReference type="SMART" id="SM00924">
    <property type="entry name" value="MgtE_N"/>
    <property type="match status" value="1"/>
</dbReference>
<accession>A0A6J6E9W4</accession>
<dbReference type="SUPFAM" id="SSF54631">
    <property type="entry name" value="CBS-domain pair"/>
    <property type="match status" value="1"/>
</dbReference>
<dbReference type="InterPro" id="IPR038076">
    <property type="entry name" value="MgtE_N_sf"/>
</dbReference>
<dbReference type="EMBL" id="CAEZST010000016">
    <property type="protein sequence ID" value="CAB4549445.1"/>
    <property type="molecule type" value="Genomic_DNA"/>
</dbReference>
<dbReference type="SUPFAM" id="SSF50346">
    <property type="entry name" value="PRC-barrel domain"/>
    <property type="match status" value="1"/>
</dbReference>
<proteinExistence type="predicted"/>
<dbReference type="EMBL" id="CAEZTO010000013">
    <property type="protein sequence ID" value="CAB4573340.1"/>
    <property type="molecule type" value="Genomic_DNA"/>
</dbReference>
<gene>
    <name evidence="2" type="ORF">UFOPK1503_00928</name>
    <name evidence="3" type="ORF">UFOPK1693_00872</name>
</gene>
<organism evidence="3">
    <name type="scientific">freshwater metagenome</name>
    <dbReference type="NCBI Taxonomy" id="449393"/>
    <lineage>
        <taxon>unclassified sequences</taxon>
        <taxon>metagenomes</taxon>
        <taxon>ecological metagenomes</taxon>
    </lineage>
</organism>
<dbReference type="Pfam" id="PF00571">
    <property type="entry name" value="CBS"/>
    <property type="match status" value="2"/>
</dbReference>
<dbReference type="PANTHER" id="PTHR43773:SF1">
    <property type="entry name" value="MAGNESIUM TRANSPORTER MGTE"/>
    <property type="match status" value="1"/>
</dbReference>
<dbReference type="Gene3D" id="3.10.580.10">
    <property type="entry name" value="CBS-domain"/>
    <property type="match status" value="1"/>
</dbReference>
<feature type="domain" description="CBS" evidence="1">
    <location>
        <begin position="351"/>
        <end position="409"/>
    </location>
</feature>
<dbReference type="Pfam" id="PF26205">
    <property type="entry name" value="SH3_actinomycetes"/>
    <property type="match status" value="1"/>
</dbReference>
<reference evidence="3" key="1">
    <citation type="submission" date="2020-05" db="EMBL/GenBank/DDBJ databases">
        <authorList>
            <person name="Chiriac C."/>
            <person name="Salcher M."/>
            <person name="Ghai R."/>
            <person name="Kavagutti S V."/>
        </authorList>
    </citation>
    <scope>NUCLEOTIDE SEQUENCE</scope>
</reference>
<evidence type="ECO:0000259" key="1">
    <source>
        <dbReference type="PROSITE" id="PS51371"/>
    </source>
</evidence>
<dbReference type="InterPro" id="IPR000644">
    <property type="entry name" value="CBS_dom"/>
</dbReference>
<sequence>MSATRVFVARLVGCGVFDPVGDRVGKVVDVVMSPRQKQPPRAKGFVIEISGRRRVFLPMARVTAISPGQVITNGLIDLRRFSTHGQEFRAIAQMLGRKVKLTSPSRSGKIEDFAIEQNRRGEWNMTELYIRKQTKTGNPFKKGPTEFVMWNEIVDHQEDMTSEDAKKLLSTVEDLKPADLATAMMDLPEERMLAIAEELDDERLAELLEELPEEEQLEIINDLEDERAAEVLDLMGPDDAADLMANLPAERTEALLEMMDDEEAEDIRQLLKYEPYTAGGMMTPELIICAQDTTVAQALALIRRAAVEPVLAAQVFVTMPPYETPAGQYLGVVHFQKLLRYPPGERLGNLMDTELEPISADAPMSQIHRDLATYDLVALPVVNKDGNLLGAVTVDDVLDHLLPDDWRSEEE</sequence>
<dbReference type="InterPro" id="IPR027275">
    <property type="entry name" value="PRC-brl_dom"/>
</dbReference>
<evidence type="ECO:0000313" key="3">
    <source>
        <dbReference type="EMBL" id="CAB4573340.1"/>
    </source>
</evidence>
<evidence type="ECO:0000313" key="2">
    <source>
        <dbReference type="EMBL" id="CAB4549445.1"/>
    </source>
</evidence>
<dbReference type="GO" id="GO:0016020">
    <property type="term" value="C:membrane"/>
    <property type="evidence" value="ECO:0007669"/>
    <property type="project" value="InterPro"/>
</dbReference>
<dbReference type="CDD" id="cd04606">
    <property type="entry name" value="CBS_pair_Mg_transporter"/>
    <property type="match status" value="1"/>
</dbReference>